<evidence type="ECO:0000313" key="8">
    <source>
        <dbReference type="EMBL" id="MPC64567.1"/>
    </source>
</evidence>
<dbReference type="InterPro" id="IPR011600">
    <property type="entry name" value="Pept_C14_caspase"/>
</dbReference>
<keyword evidence="3" id="KW-0053">Apoptosis</keyword>
<dbReference type="InterPro" id="IPR001309">
    <property type="entry name" value="Pept_C14_p20"/>
</dbReference>
<accession>A0A5B7H5E7</accession>
<dbReference type="PANTHER" id="PTHR47901:SF8">
    <property type="entry name" value="CASPASE-3"/>
    <property type="match status" value="1"/>
</dbReference>
<evidence type="ECO:0000256" key="1">
    <source>
        <dbReference type="ARBA" id="ARBA00010134"/>
    </source>
</evidence>
<dbReference type="InterPro" id="IPR002398">
    <property type="entry name" value="Pept_C14"/>
</dbReference>
<feature type="domain" description="Caspase family p10" evidence="6">
    <location>
        <begin position="200"/>
        <end position="284"/>
    </location>
</feature>
<name>A0A5B7H5E7_PORTR</name>
<dbReference type="InterPro" id="IPR015917">
    <property type="entry name" value="Pept_C14A"/>
</dbReference>
<dbReference type="PROSITE" id="PS50207">
    <property type="entry name" value="CASPASE_P10"/>
    <property type="match status" value="1"/>
</dbReference>
<evidence type="ECO:0000256" key="5">
    <source>
        <dbReference type="RuleBase" id="RU003971"/>
    </source>
</evidence>
<dbReference type="GO" id="GO:0004197">
    <property type="term" value="F:cysteine-type endopeptidase activity"/>
    <property type="evidence" value="ECO:0007669"/>
    <property type="project" value="InterPro"/>
</dbReference>
<protein>
    <submittedName>
        <fullName evidence="8">Caspase-3</fullName>
    </submittedName>
</protein>
<evidence type="ECO:0000259" key="7">
    <source>
        <dbReference type="PROSITE" id="PS50208"/>
    </source>
</evidence>
<dbReference type="SUPFAM" id="SSF52129">
    <property type="entry name" value="Caspase-like"/>
    <property type="match status" value="1"/>
</dbReference>
<proteinExistence type="inferred from homology"/>
<dbReference type="AlphaFoldDB" id="A0A5B7H5E7"/>
<comment type="caution">
    <text evidence="8">The sequence shown here is derived from an EMBL/GenBank/DDBJ whole genome shotgun (WGS) entry which is preliminary data.</text>
</comment>
<organism evidence="8 9">
    <name type="scientific">Portunus trituberculatus</name>
    <name type="common">Swimming crab</name>
    <name type="synonym">Neptunus trituberculatus</name>
    <dbReference type="NCBI Taxonomy" id="210409"/>
    <lineage>
        <taxon>Eukaryota</taxon>
        <taxon>Metazoa</taxon>
        <taxon>Ecdysozoa</taxon>
        <taxon>Arthropoda</taxon>
        <taxon>Crustacea</taxon>
        <taxon>Multicrustacea</taxon>
        <taxon>Malacostraca</taxon>
        <taxon>Eumalacostraca</taxon>
        <taxon>Eucarida</taxon>
        <taxon>Decapoda</taxon>
        <taxon>Pleocyemata</taxon>
        <taxon>Brachyura</taxon>
        <taxon>Eubrachyura</taxon>
        <taxon>Portunoidea</taxon>
        <taxon>Portunidae</taxon>
        <taxon>Portuninae</taxon>
        <taxon>Portunus</taxon>
    </lineage>
</organism>
<dbReference type="InterPro" id="IPR029030">
    <property type="entry name" value="Caspase-like_dom_sf"/>
</dbReference>
<evidence type="ECO:0000256" key="4">
    <source>
        <dbReference type="ARBA" id="ARBA00022801"/>
    </source>
</evidence>
<dbReference type="Pfam" id="PF00656">
    <property type="entry name" value="Peptidase_C14"/>
    <property type="match status" value="1"/>
</dbReference>
<dbReference type="PROSITE" id="PS50208">
    <property type="entry name" value="CASPASE_P20"/>
    <property type="match status" value="1"/>
</dbReference>
<dbReference type="Proteomes" id="UP000324222">
    <property type="component" value="Unassembled WGS sequence"/>
</dbReference>
<keyword evidence="4" id="KW-0378">Hydrolase</keyword>
<gene>
    <name evidence="8" type="primary">CASP3_0</name>
    <name evidence="8" type="ORF">E2C01_058685</name>
</gene>
<keyword evidence="2" id="KW-0645">Protease</keyword>
<dbReference type="OrthoDB" id="6382255at2759"/>
<dbReference type="GO" id="GO:0006915">
    <property type="term" value="P:apoptotic process"/>
    <property type="evidence" value="ECO:0007669"/>
    <property type="project" value="UniProtKB-KW"/>
</dbReference>
<keyword evidence="9" id="KW-1185">Reference proteome</keyword>
<dbReference type="SMART" id="SM00115">
    <property type="entry name" value="CASc"/>
    <property type="match status" value="1"/>
</dbReference>
<feature type="domain" description="Caspase family p20" evidence="7">
    <location>
        <begin position="65"/>
        <end position="191"/>
    </location>
</feature>
<evidence type="ECO:0000256" key="2">
    <source>
        <dbReference type="ARBA" id="ARBA00022670"/>
    </source>
</evidence>
<evidence type="ECO:0000259" key="6">
    <source>
        <dbReference type="PROSITE" id="PS50207"/>
    </source>
</evidence>
<dbReference type="PRINTS" id="PR00376">
    <property type="entry name" value="IL1BCENZYME"/>
</dbReference>
<reference evidence="8 9" key="1">
    <citation type="submission" date="2019-05" db="EMBL/GenBank/DDBJ databases">
        <title>Another draft genome of Portunus trituberculatus and its Hox gene families provides insights of decapod evolution.</title>
        <authorList>
            <person name="Jeong J.-H."/>
            <person name="Song I."/>
            <person name="Kim S."/>
            <person name="Choi T."/>
            <person name="Kim D."/>
            <person name="Ryu S."/>
            <person name="Kim W."/>
        </authorList>
    </citation>
    <scope>NUCLEOTIDE SEQUENCE [LARGE SCALE GENOMIC DNA]</scope>
    <source>
        <tissue evidence="8">Muscle</tissue>
    </source>
</reference>
<sequence>MSNRKAYSLELDVLQNTESHKIGEDTTEIPPGGFSEKTAFMNLQMQPAVQSCLNGRSVYPCHTNPRGRVLILNIKSFKDDHYPTRYGAECDTVNLESVYLQMGYEVVTRYDLSRADTLEFFNEESKDSKLSYVSSLFVFIMSHGIGPRTFVTHDAETVTLDEIMNFFLNSRCLSLNGKPKIFFSHFCRGEDEEIRPKLYPEAKREAYRDMLCIFSSTSGFLAYRHPIFGTPSVRAYCQALAEYAHYKMFSEVIGEFQKLFEKMEGATSPEVLNLSFSKHFFLNPLGRKHIPSR</sequence>
<dbReference type="GO" id="GO:0006508">
    <property type="term" value="P:proteolysis"/>
    <property type="evidence" value="ECO:0007669"/>
    <property type="project" value="UniProtKB-KW"/>
</dbReference>
<evidence type="ECO:0000313" key="9">
    <source>
        <dbReference type="Proteomes" id="UP000324222"/>
    </source>
</evidence>
<dbReference type="EMBL" id="VSRR010022260">
    <property type="protein sequence ID" value="MPC64567.1"/>
    <property type="molecule type" value="Genomic_DNA"/>
</dbReference>
<dbReference type="PANTHER" id="PTHR47901">
    <property type="entry name" value="CASPASE RECRUITMENT DOMAIN-CONTAINING PROTEIN 18"/>
    <property type="match status" value="1"/>
</dbReference>
<dbReference type="InterPro" id="IPR002138">
    <property type="entry name" value="Pept_C14_p10"/>
</dbReference>
<comment type="similarity">
    <text evidence="1 5">Belongs to the peptidase C14A family.</text>
</comment>
<evidence type="ECO:0000256" key="3">
    <source>
        <dbReference type="ARBA" id="ARBA00022703"/>
    </source>
</evidence>
<dbReference type="Gene3D" id="3.40.50.1460">
    <property type="match status" value="1"/>
</dbReference>